<keyword evidence="2" id="KW-1185">Reference proteome</keyword>
<evidence type="ECO:0000313" key="2">
    <source>
        <dbReference type="Proteomes" id="UP001140949"/>
    </source>
</evidence>
<gene>
    <name evidence="1" type="ORF">M6B38_129975</name>
</gene>
<comment type="caution">
    <text evidence="1">The sequence shown here is derived from an EMBL/GenBank/DDBJ whole genome shotgun (WGS) entry which is preliminary data.</text>
</comment>
<dbReference type="InterPro" id="IPR027145">
    <property type="entry name" value="PWP2"/>
</dbReference>
<evidence type="ECO:0000313" key="1">
    <source>
        <dbReference type="EMBL" id="KAJ6823979.1"/>
    </source>
</evidence>
<dbReference type="PANTHER" id="PTHR19858:SF0">
    <property type="entry name" value="PERIODIC TRYPTOPHAN PROTEIN 2 HOMOLOG"/>
    <property type="match status" value="1"/>
</dbReference>
<dbReference type="GO" id="GO:0034388">
    <property type="term" value="C:Pwp2p-containing subcomplex of 90S preribosome"/>
    <property type="evidence" value="ECO:0007669"/>
    <property type="project" value="TreeGrafter"/>
</dbReference>
<dbReference type="GO" id="GO:0000462">
    <property type="term" value="P:maturation of SSU-rRNA from tricistronic rRNA transcript (SSU-rRNA, 5.8S rRNA, LSU-rRNA)"/>
    <property type="evidence" value="ECO:0007669"/>
    <property type="project" value="TreeGrafter"/>
</dbReference>
<dbReference type="PANTHER" id="PTHR19858">
    <property type="entry name" value="WD40 REPEAT PROTEIN"/>
    <property type="match status" value="1"/>
</dbReference>
<dbReference type="AlphaFoldDB" id="A0AAX6G5M0"/>
<accession>A0AAX6G5M0</accession>
<reference evidence="1" key="1">
    <citation type="journal article" date="2023" name="GigaByte">
        <title>Genome assembly of the bearded iris, Iris pallida Lam.</title>
        <authorList>
            <person name="Bruccoleri R.E."/>
            <person name="Oakeley E.J."/>
            <person name="Faust A.M.E."/>
            <person name="Altorfer M."/>
            <person name="Dessus-Babus S."/>
            <person name="Burckhardt D."/>
            <person name="Oertli M."/>
            <person name="Naumann U."/>
            <person name="Petersen F."/>
            <person name="Wong J."/>
        </authorList>
    </citation>
    <scope>NUCLEOTIDE SEQUENCE</scope>
    <source>
        <strain evidence="1">GSM-AAB239-AS_SAM_17_03QT</strain>
    </source>
</reference>
<reference evidence="1" key="2">
    <citation type="submission" date="2023-04" db="EMBL/GenBank/DDBJ databases">
        <authorList>
            <person name="Bruccoleri R.E."/>
            <person name="Oakeley E.J."/>
            <person name="Faust A.-M."/>
            <person name="Dessus-Babus S."/>
            <person name="Altorfer M."/>
            <person name="Burckhardt D."/>
            <person name="Oertli M."/>
            <person name="Naumann U."/>
            <person name="Petersen F."/>
            <person name="Wong J."/>
        </authorList>
    </citation>
    <scope>NUCLEOTIDE SEQUENCE</scope>
    <source>
        <strain evidence="1">GSM-AAB239-AS_SAM_17_03QT</strain>
        <tissue evidence="1">Leaf</tissue>
    </source>
</reference>
<proteinExistence type="predicted"/>
<sequence length="160" mass="17822">MKFRFQNLLGAPYRRGNVVRRLRPPLSGRQPGLLRSQTLTLPFDASSNISPLAAPPDSTFLLAVDHAGRASFVNLRRRAVLHRITLKSPRHRRLLLPRWALVAVGRRQAHPGLAVPGVQEGVLLVPPRDHAPRLLGLRLDPRFRVLARLVEGSERQAVSG</sequence>
<name>A0AAX6G5M0_IRIPA</name>
<dbReference type="GO" id="GO:0032040">
    <property type="term" value="C:small-subunit processome"/>
    <property type="evidence" value="ECO:0007669"/>
    <property type="project" value="TreeGrafter"/>
</dbReference>
<organism evidence="1 2">
    <name type="scientific">Iris pallida</name>
    <name type="common">Sweet iris</name>
    <dbReference type="NCBI Taxonomy" id="29817"/>
    <lineage>
        <taxon>Eukaryota</taxon>
        <taxon>Viridiplantae</taxon>
        <taxon>Streptophyta</taxon>
        <taxon>Embryophyta</taxon>
        <taxon>Tracheophyta</taxon>
        <taxon>Spermatophyta</taxon>
        <taxon>Magnoliopsida</taxon>
        <taxon>Liliopsida</taxon>
        <taxon>Asparagales</taxon>
        <taxon>Iridaceae</taxon>
        <taxon>Iridoideae</taxon>
        <taxon>Irideae</taxon>
        <taxon>Iris</taxon>
    </lineage>
</organism>
<protein>
    <submittedName>
        <fullName evidence="1">Periodic tryptophan protein 2-like protein</fullName>
    </submittedName>
</protein>
<dbReference type="EMBL" id="JANAVB010022594">
    <property type="protein sequence ID" value="KAJ6823979.1"/>
    <property type="molecule type" value="Genomic_DNA"/>
</dbReference>
<dbReference type="Proteomes" id="UP001140949">
    <property type="component" value="Unassembled WGS sequence"/>
</dbReference>
<dbReference type="GO" id="GO:0000028">
    <property type="term" value="P:ribosomal small subunit assembly"/>
    <property type="evidence" value="ECO:0007669"/>
    <property type="project" value="TreeGrafter"/>
</dbReference>